<dbReference type="SUPFAM" id="SSF161098">
    <property type="entry name" value="MetI-like"/>
    <property type="match status" value="1"/>
</dbReference>
<evidence type="ECO:0000256" key="4">
    <source>
        <dbReference type="ARBA" id="ARBA00023136"/>
    </source>
</evidence>
<sequence length="737" mass="81368">MGIEVEDKLQSSRRRVLINKLAHGAIVSSGSLVLVTLLLILCYLLYVVTPIFASASISSSVKNSTLSPGSSIQMGIDESGQFGYRVTDQGVVEFYGVNGDHQTRTVTIPANATITATTSGNEHQHVTLFGLSNGQLQLVHMGGKVEYQQGRSIRTPLLTYPLGDTLMQLDRNGEAITQLTFELSEHQLTVVWRDNKSQWHRTQFTGSTDLAGAKTWQREDLVLKQLPDEVSQLMMLPSQQNQLVALVDNRVGIWQVNADGVELRQSLQHGDAQINDMALLAGESSILLAMESGLVSQWFEARGVDGRQFMQVRDFQLPQPARLLATEAFRKSFAVVDDSGAITLLYSTSERQLLHHQFSDQPLSALAFSLAGDGLIVDKGNRVEMMEVDNQHPEISITSLWQQVWYEGYAEPEYVWQSTSGSEAYEAKFSLVPLVFGTIKAALFAVAFALPLAICGAIYTAFFMSGRVRTMVKPTIELMEALPTVILGFLAGLWLAPIVEDNLPAVLLLAVMLPLTTLLMAWGWRHLPEGVRHNSLLQYRELMLIPVLLFVGWCCFALSPWLELWLMDGDGRTYVTNVLGIDYNQRNALVVGIAMGFAVVPTIFSIAEDAIFSVPRHLVNGSLALGATQWQTLTRVVLVIASPGIFSAMMMGFGRAVGETMIVLMATGNTAIMKLNIFEGMRSLAANIAVEIPEAAVGSSHYRVLFLTALVLFLFTFLFNTLAELIRQRLRRKYSTL</sequence>
<dbReference type="EMBL" id="CP051180">
    <property type="protein sequence ID" value="QIZ77029.1"/>
    <property type="molecule type" value="Genomic_DNA"/>
</dbReference>
<evidence type="ECO:0000256" key="3">
    <source>
        <dbReference type="ARBA" id="ARBA00022989"/>
    </source>
</evidence>
<dbReference type="KEGG" id="fes:HER31_09125"/>
<dbReference type="RefSeq" id="WP_168660290.1">
    <property type="nucleotide sequence ID" value="NZ_CP051180.1"/>
</dbReference>
<evidence type="ECO:0000256" key="5">
    <source>
        <dbReference type="RuleBase" id="RU363032"/>
    </source>
</evidence>
<dbReference type="GO" id="GO:0005886">
    <property type="term" value="C:plasma membrane"/>
    <property type="evidence" value="ECO:0007669"/>
    <property type="project" value="UniProtKB-SubCell"/>
</dbReference>
<dbReference type="PROSITE" id="PS50928">
    <property type="entry name" value="ABC_TM1"/>
    <property type="match status" value="1"/>
</dbReference>
<reference evidence="7 8" key="1">
    <citation type="submission" date="2020-04" db="EMBL/GenBank/DDBJ databases">
        <title>Ferrimonas sp. S7 isolated from sea water.</title>
        <authorList>
            <person name="Bae S.S."/>
            <person name="Baek K."/>
        </authorList>
    </citation>
    <scope>NUCLEOTIDE SEQUENCE [LARGE SCALE GENOMIC DNA]</scope>
    <source>
        <strain evidence="7 8">S7</strain>
    </source>
</reference>
<dbReference type="PANTHER" id="PTHR42727:SF1">
    <property type="entry name" value="PHOSPHATE TRANSPORT SYSTEM PERMEASE"/>
    <property type="match status" value="1"/>
</dbReference>
<gene>
    <name evidence="7" type="ORF">HER31_09125</name>
</gene>
<feature type="transmembrane region" description="Helical" evidence="5">
    <location>
        <begin position="476"/>
        <end position="496"/>
    </location>
</feature>
<protein>
    <submittedName>
        <fullName evidence="7">ABC transporter permease subunit</fullName>
    </submittedName>
</protein>
<dbReference type="Proteomes" id="UP000501602">
    <property type="component" value="Chromosome"/>
</dbReference>
<keyword evidence="3 5" id="KW-1133">Transmembrane helix</keyword>
<evidence type="ECO:0000256" key="2">
    <source>
        <dbReference type="ARBA" id="ARBA00022692"/>
    </source>
</evidence>
<feature type="domain" description="ABC transmembrane type-1" evidence="6">
    <location>
        <begin position="435"/>
        <end position="723"/>
    </location>
</feature>
<comment type="similarity">
    <text evidence="5">Belongs to the binding-protein-dependent transport system permease family.</text>
</comment>
<feature type="transmembrane region" description="Helical" evidence="5">
    <location>
        <begin position="21"/>
        <end position="46"/>
    </location>
</feature>
<feature type="transmembrane region" description="Helical" evidence="5">
    <location>
        <begin position="588"/>
        <end position="612"/>
    </location>
</feature>
<feature type="transmembrane region" description="Helical" evidence="5">
    <location>
        <begin position="633"/>
        <end position="653"/>
    </location>
</feature>
<feature type="transmembrane region" description="Helical" evidence="5">
    <location>
        <begin position="441"/>
        <end position="464"/>
    </location>
</feature>
<dbReference type="CDD" id="cd06261">
    <property type="entry name" value="TM_PBP2"/>
    <property type="match status" value="1"/>
</dbReference>
<name>A0A6H1UEH3_9GAMM</name>
<organism evidence="7 8">
    <name type="scientific">Ferrimonas lipolytica</name>
    <dbReference type="NCBI Taxonomy" id="2724191"/>
    <lineage>
        <taxon>Bacteria</taxon>
        <taxon>Pseudomonadati</taxon>
        <taxon>Pseudomonadota</taxon>
        <taxon>Gammaproteobacteria</taxon>
        <taxon>Alteromonadales</taxon>
        <taxon>Ferrimonadaceae</taxon>
        <taxon>Ferrimonas</taxon>
    </lineage>
</organism>
<accession>A0A6H1UEH3</accession>
<evidence type="ECO:0000313" key="7">
    <source>
        <dbReference type="EMBL" id="QIZ77029.1"/>
    </source>
</evidence>
<dbReference type="Pfam" id="PF00528">
    <property type="entry name" value="BPD_transp_1"/>
    <property type="match status" value="1"/>
</dbReference>
<feature type="transmembrane region" description="Helical" evidence="5">
    <location>
        <begin position="502"/>
        <end position="522"/>
    </location>
</feature>
<dbReference type="SUPFAM" id="SSF50978">
    <property type="entry name" value="WD40 repeat-like"/>
    <property type="match status" value="1"/>
</dbReference>
<dbReference type="PANTHER" id="PTHR42727">
    <property type="entry name" value="PHOSPHATE TRANSPORT SYSTEM PERMEASE PROTEIN"/>
    <property type="match status" value="1"/>
</dbReference>
<evidence type="ECO:0000256" key="1">
    <source>
        <dbReference type="ARBA" id="ARBA00004651"/>
    </source>
</evidence>
<keyword evidence="5" id="KW-0813">Transport</keyword>
<comment type="subcellular location">
    <subcellularLocation>
        <location evidence="1 5">Cell membrane</location>
        <topology evidence="1 5">Multi-pass membrane protein</topology>
    </subcellularLocation>
</comment>
<keyword evidence="4 5" id="KW-0472">Membrane</keyword>
<keyword evidence="2 5" id="KW-0812">Transmembrane</keyword>
<dbReference type="InterPro" id="IPR000515">
    <property type="entry name" value="MetI-like"/>
</dbReference>
<feature type="transmembrane region" description="Helical" evidence="5">
    <location>
        <begin position="704"/>
        <end position="723"/>
    </location>
</feature>
<dbReference type="InterPro" id="IPR035906">
    <property type="entry name" value="MetI-like_sf"/>
</dbReference>
<dbReference type="Gene3D" id="1.10.3720.10">
    <property type="entry name" value="MetI-like"/>
    <property type="match status" value="2"/>
</dbReference>
<dbReference type="InterPro" id="IPR036322">
    <property type="entry name" value="WD40_repeat_dom_sf"/>
</dbReference>
<keyword evidence="8" id="KW-1185">Reference proteome</keyword>
<feature type="transmembrane region" description="Helical" evidence="5">
    <location>
        <begin position="542"/>
        <end position="562"/>
    </location>
</feature>
<evidence type="ECO:0000259" key="6">
    <source>
        <dbReference type="PROSITE" id="PS50928"/>
    </source>
</evidence>
<dbReference type="AlphaFoldDB" id="A0A6H1UEH3"/>
<proteinExistence type="inferred from homology"/>
<evidence type="ECO:0000313" key="8">
    <source>
        <dbReference type="Proteomes" id="UP000501602"/>
    </source>
</evidence>
<dbReference type="GO" id="GO:0055085">
    <property type="term" value="P:transmembrane transport"/>
    <property type="evidence" value="ECO:0007669"/>
    <property type="project" value="InterPro"/>
</dbReference>